<dbReference type="InterPro" id="IPR018531">
    <property type="entry name" value="DUF1993"/>
</dbReference>
<dbReference type="Pfam" id="PF09351">
    <property type="entry name" value="DUF1993"/>
    <property type="match status" value="1"/>
</dbReference>
<dbReference type="InterPro" id="IPR034660">
    <property type="entry name" value="DinB/YfiT-like"/>
</dbReference>
<dbReference type="PANTHER" id="PTHR36922">
    <property type="entry name" value="BLL2446 PROTEIN"/>
    <property type="match status" value="1"/>
</dbReference>
<reference evidence="1 2" key="1">
    <citation type="submission" date="2018-12" db="EMBL/GenBank/DDBJ databases">
        <title>The whole draft genome of Aquabacterium sp. SJQ9.</title>
        <authorList>
            <person name="Sun L."/>
            <person name="Gao X."/>
            <person name="Chen W."/>
            <person name="Huang K."/>
        </authorList>
    </citation>
    <scope>NUCLEOTIDE SEQUENCE [LARGE SCALE GENOMIC DNA]</scope>
    <source>
        <strain evidence="1 2">SJQ9</strain>
    </source>
</reference>
<keyword evidence="2" id="KW-1185">Reference proteome</keyword>
<dbReference type="RefSeq" id="WP_125244257.1">
    <property type="nucleotide sequence ID" value="NZ_RSED01000012.1"/>
</dbReference>
<accession>A0A3R8T3X7</accession>
<dbReference type="AlphaFoldDB" id="A0A3R8T3X7"/>
<dbReference type="Proteomes" id="UP000269265">
    <property type="component" value="Unassembled WGS sequence"/>
</dbReference>
<dbReference type="OrthoDB" id="338237at2"/>
<dbReference type="EMBL" id="RSED01000012">
    <property type="protein sequence ID" value="RRS03428.1"/>
    <property type="molecule type" value="Genomic_DNA"/>
</dbReference>
<protein>
    <submittedName>
        <fullName evidence="1">DUF1993 domain-containing protein</fullName>
    </submittedName>
</protein>
<dbReference type="Gene3D" id="1.20.120.450">
    <property type="entry name" value="dinb family like domain"/>
    <property type="match status" value="1"/>
</dbReference>
<comment type="caution">
    <text evidence="1">The sequence shown here is derived from an EMBL/GenBank/DDBJ whole genome shotgun (WGS) entry which is preliminary data.</text>
</comment>
<evidence type="ECO:0000313" key="1">
    <source>
        <dbReference type="EMBL" id="RRS03428.1"/>
    </source>
</evidence>
<evidence type="ECO:0000313" key="2">
    <source>
        <dbReference type="Proteomes" id="UP000269265"/>
    </source>
</evidence>
<organism evidence="1 2">
    <name type="scientific">Aquabacterium soli</name>
    <dbReference type="NCBI Taxonomy" id="2493092"/>
    <lineage>
        <taxon>Bacteria</taxon>
        <taxon>Pseudomonadati</taxon>
        <taxon>Pseudomonadota</taxon>
        <taxon>Betaproteobacteria</taxon>
        <taxon>Burkholderiales</taxon>
        <taxon>Aquabacterium</taxon>
    </lineage>
</organism>
<proteinExistence type="predicted"/>
<sequence>MTISMYAASVVPATRTLKALSSILGKAQAHCEARKIDPQAFLNSRIFPDMFPLVRQVQIASDMIKGGVSRLAGVEIPRFDDVETSFEELQARIARTLDYLATFKPEDINGSEDHTILIVRSTGTVEYTGLPYLTEQVLPNFYFHVTTAYNLLRHGGVEIGKKDFLANH</sequence>
<name>A0A3R8T3X7_9BURK</name>
<dbReference type="PANTHER" id="PTHR36922:SF1">
    <property type="entry name" value="DUF1993 DOMAIN-CONTAINING PROTEIN"/>
    <property type="match status" value="1"/>
</dbReference>
<gene>
    <name evidence="1" type="ORF">EIP75_15910</name>
</gene>
<dbReference type="SUPFAM" id="SSF109854">
    <property type="entry name" value="DinB/YfiT-like putative metalloenzymes"/>
    <property type="match status" value="1"/>
</dbReference>